<feature type="transmembrane region" description="Helical" evidence="3">
    <location>
        <begin position="389"/>
        <end position="410"/>
    </location>
</feature>
<feature type="signal peptide" evidence="4">
    <location>
        <begin position="1"/>
        <end position="22"/>
    </location>
</feature>
<comment type="caution">
    <text evidence="6">The sequence shown here is derived from an EMBL/GenBank/DDBJ whole genome shotgun (WGS) entry which is preliminary data.</text>
</comment>
<evidence type="ECO:0000256" key="2">
    <source>
        <dbReference type="ARBA" id="ARBA00023163"/>
    </source>
</evidence>
<proteinExistence type="predicted"/>
<protein>
    <recommendedName>
        <fullName evidence="5">HTH araC/xylS-type domain-containing protein</fullName>
    </recommendedName>
</protein>
<keyword evidence="4" id="KW-0732">Signal</keyword>
<evidence type="ECO:0000256" key="4">
    <source>
        <dbReference type="SAM" id="SignalP"/>
    </source>
</evidence>
<dbReference type="GO" id="GO:0043565">
    <property type="term" value="F:sequence-specific DNA binding"/>
    <property type="evidence" value="ECO:0007669"/>
    <property type="project" value="InterPro"/>
</dbReference>
<dbReference type="PROSITE" id="PS01124">
    <property type="entry name" value="HTH_ARAC_FAMILY_2"/>
    <property type="match status" value="1"/>
</dbReference>
<keyword evidence="7" id="KW-1185">Reference proteome</keyword>
<evidence type="ECO:0000259" key="5">
    <source>
        <dbReference type="PROSITE" id="PS01124"/>
    </source>
</evidence>
<feature type="domain" description="HTH araC/xylS-type" evidence="5">
    <location>
        <begin position="455"/>
        <end position="567"/>
    </location>
</feature>
<keyword evidence="3" id="KW-0472">Membrane</keyword>
<keyword evidence="3" id="KW-1133">Transmembrane helix</keyword>
<dbReference type="SMART" id="SM00342">
    <property type="entry name" value="HTH_ARAC"/>
    <property type="match status" value="1"/>
</dbReference>
<dbReference type="GO" id="GO:0003700">
    <property type="term" value="F:DNA-binding transcription factor activity"/>
    <property type="evidence" value="ECO:0007669"/>
    <property type="project" value="InterPro"/>
</dbReference>
<evidence type="ECO:0000313" key="7">
    <source>
        <dbReference type="Proteomes" id="UP000076715"/>
    </source>
</evidence>
<keyword evidence="3" id="KW-0812">Transmembrane</keyword>
<name>A0A163CQ96_9FLAO</name>
<dbReference type="SUPFAM" id="SSF46689">
    <property type="entry name" value="Homeodomain-like"/>
    <property type="match status" value="1"/>
</dbReference>
<gene>
    <name evidence="6" type="ORF">AWE51_04175</name>
</gene>
<evidence type="ECO:0000256" key="3">
    <source>
        <dbReference type="SAM" id="Phobius"/>
    </source>
</evidence>
<dbReference type="OrthoDB" id="5295174at2"/>
<sequence>MHRALIHLFIIKLILLPFTTNAQSFTDVLQNKNYDELEKLFLKYEEIDSIKARKIISLYLDKAKFEQDTFKIARAYYHFYNVAKDHSKLSYTDSIINLTKHKQNKDFPARAYFRKAQFFLFEKRNIKKTLEHLNKAQKLAEKNQNTRLLYRIDYYLGIVRSEHLGEKQKAVEIFKKCANFYKSTPENNYPIRYLYTLHAIAETYIGLKQNDSATHYNTIGYQRASKSNDLNQLEMKTYFTLCEGINQYEQNRYLSAIDSITRALPKILEFKDKSNTIDSYFYLGKSYYELKNNEKSIYYLKKTDSILETLKSIPQYKHIKTYEYLKEYFKETGDLNNQNKYLDKLNSVLNNYLNDQIFISKKIKEDYDIPLLLEEKELLIKKLNQNNNAYIKGIFILGILLFLCAGLLYYQYKKKQRYRIRFENLISEGNKSSSQNKTITEAKTVVKNKELKVPEKHVTYILEKLVEFEKEQGYLTVGLSAQSLADNMETNVKYLSLIINHYKNKSFTSYLNQLRIDYAVKELQENTMLRKFTIKAIANEFGYSTAETFSNAFYKQVKIKPSYYIKELSKVK</sequence>
<dbReference type="Pfam" id="PF12833">
    <property type="entry name" value="HTH_18"/>
    <property type="match status" value="1"/>
</dbReference>
<dbReference type="InterPro" id="IPR011990">
    <property type="entry name" value="TPR-like_helical_dom_sf"/>
</dbReference>
<feature type="chain" id="PRO_5007842087" description="HTH araC/xylS-type domain-containing protein" evidence="4">
    <location>
        <begin position="23"/>
        <end position="572"/>
    </location>
</feature>
<accession>A0A163CQ96</accession>
<dbReference type="Gene3D" id="1.25.40.10">
    <property type="entry name" value="Tetratricopeptide repeat domain"/>
    <property type="match status" value="2"/>
</dbReference>
<dbReference type="AlphaFoldDB" id="A0A163CQ96"/>
<dbReference type="SUPFAM" id="SSF48452">
    <property type="entry name" value="TPR-like"/>
    <property type="match status" value="1"/>
</dbReference>
<keyword evidence="2" id="KW-0804">Transcription</keyword>
<dbReference type="STRING" id="1642818.AWE51_04175"/>
<dbReference type="InterPro" id="IPR009057">
    <property type="entry name" value="Homeodomain-like_sf"/>
</dbReference>
<evidence type="ECO:0000313" key="6">
    <source>
        <dbReference type="EMBL" id="KZS42652.1"/>
    </source>
</evidence>
<dbReference type="InterPro" id="IPR018060">
    <property type="entry name" value="HTH_AraC"/>
</dbReference>
<organism evidence="6 7">
    <name type="scientific">Aquimarina aggregata</name>
    <dbReference type="NCBI Taxonomy" id="1642818"/>
    <lineage>
        <taxon>Bacteria</taxon>
        <taxon>Pseudomonadati</taxon>
        <taxon>Bacteroidota</taxon>
        <taxon>Flavobacteriia</taxon>
        <taxon>Flavobacteriales</taxon>
        <taxon>Flavobacteriaceae</taxon>
        <taxon>Aquimarina</taxon>
    </lineage>
</organism>
<evidence type="ECO:0000256" key="1">
    <source>
        <dbReference type="ARBA" id="ARBA00023015"/>
    </source>
</evidence>
<keyword evidence="1" id="KW-0805">Transcription regulation</keyword>
<reference evidence="6 7" key="1">
    <citation type="submission" date="2016-01" db="EMBL/GenBank/DDBJ databases">
        <title>The draft genome sequence of Aquimarina sp. RZW4-3-2.</title>
        <authorList>
            <person name="Wang Y."/>
        </authorList>
    </citation>
    <scope>NUCLEOTIDE SEQUENCE [LARGE SCALE GENOMIC DNA]</scope>
    <source>
        <strain evidence="6 7">RZW4-3-2</strain>
    </source>
</reference>
<dbReference type="EMBL" id="LQRT01000002">
    <property type="protein sequence ID" value="KZS42652.1"/>
    <property type="molecule type" value="Genomic_DNA"/>
</dbReference>
<dbReference type="Proteomes" id="UP000076715">
    <property type="component" value="Unassembled WGS sequence"/>
</dbReference>
<dbReference type="Gene3D" id="1.10.10.60">
    <property type="entry name" value="Homeodomain-like"/>
    <property type="match status" value="2"/>
</dbReference>
<dbReference type="RefSeq" id="WP_066310784.1">
    <property type="nucleotide sequence ID" value="NZ_LQRT01000002.1"/>
</dbReference>